<dbReference type="OrthoDB" id="325866at2"/>
<feature type="transmembrane region" description="Helical" evidence="1">
    <location>
        <begin position="192"/>
        <end position="218"/>
    </location>
</feature>
<feature type="transmembrane region" description="Helical" evidence="1">
    <location>
        <begin position="136"/>
        <end position="153"/>
    </location>
</feature>
<gene>
    <name evidence="2" type="ORF">EHO59_15970</name>
</gene>
<dbReference type="RefSeq" id="WP_135589449.1">
    <property type="nucleotide sequence ID" value="NZ_RQEP01000019.1"/>
</dbReference>
<protein>
    <submittedName>
        <fullName evidence="2">Uncharacterized protein</fullName>
    </submittedName>
</protein>
<keyword evidence="3" id="KW-1185">Reference proteome</keyword>
<proteinExistence type="predicted"/>
<reference evidence="2" key="1">
    <citation type="journal article" date="2019" name="PLoS Negl. Trop. Dis.">
        <title>Revisiting the worldwide diversity of Leptospira species in the environment.</title>
        <authorList>
            <person name="Vincent A.T."/>
            <person name="Schiettekatte O."/>
            <person name="Bourhy P."/>
            <person name="Veyrier F.J."/>
            <person name="Picardeau M."/>
        </authorList>
    </citation>
    <scope>NUCLEOTIDE SEQUENCE [LARGE SCALE GENOMIC DNA]</scope>
    <source>
        <strain evidence="2">SSS9</strain>
    </source>
</reference>
<evidence type="ECO:0000256" key="1">
    <source>
        <dbReference type="SAM" id="Phobius"/>
    </source>
</evidence>
<evidence type="ECO:0000313" key="3">
    <source>
        <dbReference type="Proteomes" id="UP000297453"/>
    </source>
</evidence>
<dbReference type="EMBL" id="RQEP01000019">
    <property type="protein sequence ID" value="TGJ99358.1"/>
    <property type="molecule type" value="Genomic_DNA"/>
</dbReference>
<keyword evidence="1" id="KW-0812">Transmembrane</keyword>
<keyword evidence="1" id="KW-0472">Membrane</keyword>
<dbReference type="Proteomes" id="UP000297453">
    <property type="component" value="Unassembled WGS sequence"/>
</dbReference>
<sequence length="234" mass="26186">MVFLFFTSTFLFFKTYGFPFSGALVLCLTLALSQFHSVRSLRPGFGFLLLPACICAISLWDGSSPEEILDIICISLAGMIWGGGFSFLGARFPAFKEVLATLLLAIACMLSFARREYSPFLLPLLSLELLPSVSKRFRYGILLIANLAAFFLIGEDKSDLLSEPSWIKSVLLYLGMVWVLKKGSSEFLSKFLYFTFFFLISLTHPGKEFVILSLGLYFSYLQEGTWGLESGREA</sequence>
<comment type="caution">
    <text evidence="2">The sequence shown here is derived from an EMBL/GenBank/DDBJ whole genome shotgun (WGS) entry which is preliminary data.</text>
</comment>
<feature type="transmembrane region" description="Helical" evidence="1">
    <location>
        <begin position="41"/>
        <end position="60"/>
    </location>
</feature>
<organism evidence="2 3">
    <name type="scientific">Leptospira semungkisensis</name>
    <dbReference type="NCBI Taxonomy" id="2484985"/>
    <lineage>
        <taxon>Bacteria</taxon>
        <taxon>Pseudomonadati</taxon>
        <taxon>Spirochaetota</taxon>
        <taxon>Spirochaetia</taxon>
        <taxon>Leptospirales</taxon>
        <taxon>Leptospiraceae</taxon>
        <taxon>Leptospira</taxon>
    </lineage>
</organism>
<feature type="transmembrane region" description="Helical" evidence="1">
    <location>
        <begin position="98"/>
        <end position="115"/>
    </location>
</feature>
<name>A0A4V3JAP7_9LEPT</name>
<accession>A0A4V3JAP7</accession>
<feature type="transmembrane region" description="Helical" evidence="1">
    <location>
        <begin position="72"/>
        <end position="92"/>
    </location>
</feature>
<feature type="transmembrane region" description="Helical" evidence="1">
    <location>
        <begin position="165"/>
        <end position="180"/>
    </location>
</feature>
<evidence type="ECO:0000313" key="2">
    <source>
        <dbReference type="EMBL" id="TGJ99358.1"/>
    </source>
</evidence>
<dbReference type="AlphaFoldDB" id="A0A4V3JAP7"/>
<keyword evidence="1" id="KW-1133">Transmembrane helix</keyword>